<keyword evidence="3" id="KW-1185">Reference proteome</keyword>
<dbReference type="InterPro" id="IPR003731">
    <property type="entry name" value="Di-Nase_FeMo-co_biosynth"/>
</dbReference>
<dbReference type="Gene3D" id="3.30.420.130">
    <property type="entry name" value="Dinitrogenase iron-molybdenum cofactor biosynthesis domain"/>
    <property type="match status" value="1"/>
</dbReference>
<dbReference type="Proteomes" id="UP001232536">
    <property type="component" value="Unassembled WGS sequence"/>
</dbReference>
<dbReference type="SUPFAM" id="SSF53146">
    <property type="entry name" value="Nitrogenase accessory factor-like"/>
    <property type="match status" value="1"/>
</dbReference>
<dbReference type="Pfam" id="PF02579">
    <property type="entry name" value="Nitro_FeMo-Co"/>
    <property type="match status" value="1"/>
</dbReference>
<organism evidence="2 3">
    <name type="scientific">Actinotalea lenta</name>
    <dbReference type="NCBI Taxonomy" id="3064654"/>
    <lineage>
        <taxon>Bacteria</taxon>
        <taxon>Bacillati</taxon>
        <taxon>Actinomycetota</taxon>
        <taxon>Actinomycetes</taxon>
        <taxon>Micrococcales</taxon>
        <taxon>Cellulomonadaceae</taxon>
        <taxon>Actinotalea</taxon>
    </lineage>
</organism>
<proteinExistence type="predicted"/>
<feature type="domain" description="Dinitrogenase iron-molybdenum cofactor biosynthesis" evidence="1">
    <location>
        <begin position="13"/>
        <end position="108"/>
    </location>
</feature>
<dbReference type="InterPro" id="IPR036105">
    <property type="entry name" value="DiNase_FeMo-co_biosyn_sf"/>
</dbReference>
<dbReference type="RefSeq" id="WP_304600587.1">
    <property type="nucleotide sequence ID" value="NZ_JAUQYO010000001.1"/>
</dbReference>
<gene>
    <name evidence="2" type="ORF">Q6348_07025</name>
</gene>
<comment type="caution">
    <text evidence="2">The sequence shown here is derived from an EMBL/GenBank/DDBJ whole genome shotgun (WGS) entry which is preliminary data.</text>
</comment>
<evidence type="ECO:0000259" key="1">
    <source>
        <dbReference type="Pfam" id="PF02579"/>
    </source>
</evidence>
<sequence>MSEVVVCVPVDAGRQVDHSWGKATTVATVTVRDGAIVAWTEDAVGWDVLHDEGPHGSHHARIARFLLDRHARGVAASHMGPPMVTMLTKMGLVVDLGASGDAEAAALAVAAKATATA</sequence>
<dbReference type="EMBL" id="JAUQYP010000001">
    <property type="protein sequence ID" value="MDO8106948.1"/>
    <property type="molecule type" value="Genomic_DNA"/>
</dbReference>
<evidence type="ECO:0000313" key="2">
    <source>
        <dbReference type="EMBL" id="MDO8106948.1"/>
    </source>
</evidence>
<reference evidence="2 3" key="1">
    <citation type="submission" date="2023-07" db="EMBL/GenBank/DDBJ databases">
        <title>Description of novel actinomycetes strains, isolated from tidal flat sediment.</title>
        <authorList>
            <person name="Lu C."/>
        </authorList>
    </citation>
    <scope>NUCLEOTIDE SEQUENCE [LARGE SCALE GENOMIC DNA]</scope>
    <source>
        <strain evidence="2 3">SYSU T00b441</strain>
    </source>
</reference>
<protein>
    <submittedName>
        <fullName evidence="2">NifB/NifX family molybdenum-iron cluster-binding protein</fullName>
    </submittedName>
</protein>
<accession>A0ABT9DCM1</accession>
<name>A0ABT9DCM1_9CELL</name>
<evidence type="ECO:0000313" key="3">
    <source>
        <dbReference type="Proteomes" id="UP001232536"/>
    </source>
</evidence>